<evidence type="ECO:0000256" key="1">
    <source>
        <dbReference type="PROSITE-ProRule" id="PRU01330"/>
    </source>
</evidence>
<dbReference type="InterPro" id="IPR027303">
    <property type="entry name" value="Gln_synth_gly_rich_site"/>
</dbReference>
<evidence type="ECO:0000313" key="5">
    <source>
        <dbReference type="EMBL" id="TDZ92908.1"/>
    </source>
</evidence>
<dbReference type="InterPro" id="IPR008146">
    <property type="entry name" value="Gln_synth_cat_dom"/>
</dbReference>
<dbReference type="GO" id="GO:0006542">
    <property type="term" value="P:glutamine biosynthetic process"/>
    <property type="evidence" value="ECO:0007669"/>
    <property type="project" value="InterPro"/>
</dbReference>
<dbReference type="Gene3D" id="3.30.590.10">
    <property type="entry name" value="Glutamine synthetase/guanido kinase, catalytic domain"/>
    <property type="match status" value="1"/>
</dbReference>
<dbReference type="InterPro" id="IPR040577">
    <property type="entry name" value="Gln-synt_C"/>
</dbReference>
<accession>A0A4R8SC79</accession>
<dbReference type="GO" id="GO:0004356">
    <property type="term" value="F:glutamine synthetase activity"/>
    <property type="evidence" value="ECO:0007669"/>
    <property type="project" value="UniProtKB-EC"/>
</dbReference>
<dbReference type="Pfam" id="PF00120">
    <property type="entry name" value="Gln-synt_C"/>
    <property type="match status" value="1"/>
</dbReference>
<dbReference type="InterPro" id="IPR008147">
    <property type="entry name" value="Gln_synt_N"/>
</dbReference>
<keyword evidence="5" id="KW-0436">Ligase</keyword>
<dbReference type="Gene3D" id="1.20.120.1560">
    <property type="match status" value="1"/>
</dbReference>
<evidence type="ECO:0000259" key="4">
    <source>
        <dbReference type="PROSITE" id="PS51987"/>
    </source>
</evidence>
<dbReference type="SUPFAM" id="SSF55931">
    <property type="entry name" value="Glutamine synthetase/guanido kinase"/>
    <property type="match status" value="1"/>
</dbReference>
<dbReference type="InterPro" id="IPR014746">
    <property type="entry name" value="Gln_synth/guanido_kin_cat_dom"/>
</dbReference>
<evidence type="ECO:0000259" key="3">
    <source>
        <dbReference type="PROSITE" id="PS51986"/>
    </source>
</evidence>
<dbReference type="Proteomes" id="UP000295685">
    <property type="component" value="Unassembled WGS sequence"/>
</dbReference>
<dbReference type="InterPro" id="IPR052725">
    <property type="entry name" value="GS_Type-3"/>
</dbReference>
<dbReference type="RefSeq" id="WP_078359929.1">
    <property type="nucleotide sequence ID" value="NZ_PECK01000007.1"/>
</dbReference>
<dbReference type="EC" id="6.3.1.2" evidence="5"/>
<proteinExistence type="inferred from homology"/>
<dbReference type="InterPro" id="IPR022147">
    <property type="entry name" value="GSIII_N"/>
</dbReference>
<comment type="similarity">
    <text evidence="1 2">Belongs to the glutamine synthetase family.</text>
</comment>
<name>A0A4R8SC79_9MYCO</name>
<evidence type="ECO:0000256" key="2">
    <source>
        <dbReference type="RuleBase" id="RU000384"/>
    </source>
</evidence>
<evidence type="ECO:0000313" key="6">
    <source>
        <dbReference type="EMBL" id="TEA07499.1"/>
    </source>
</evidence>
<dbReference type="PANTHER" id="PTHR42974">
    <property type="entry name" value="GLUTAMINE SYNTHETASE"/>
    <property type="match status" value="1"/>
</dbReference>
<dbReference type="Proteomes" id="UP000294844">
    <property type="component" value="Unassembled WGS sequence"/>
</dbReference>
<dbReference type="PROSITE" id="PS51987">
    <property type="entry name" value="GS_CATALYTIC"/>
    <property type="match status" value="1"/>
</dbReference>
<dbReference type="PROSITE" id="PS00181">
    <property type="entry name" value="GLNA_ATP"/>
    <property type="match status" value="1"/>
</dbReference>
<dbReference type="PANTHER" id="PTHR42974:SF1">
    <property type="entry name" value="TYPE-3 GLUTAMINE SYNTHETASE"/>
    <property type="match status" value="1"/>
</dbReference>
<evidence type="ECO:0000313" key="7">
    <source>
        <dbReference type="Proteomes" id="UP000294844"/>
    </source>
</evidence>
<dbReference type="SMART" id="SM01230">
    <property type="entry name" value="Gln-synt_C"/>
    <property type="match status" value="1"/>
</dbReference>
<dbReference type="PROSITE" id="PS51986">
    <property type="entry name" value="GS_BETA_GRASP"/>
    <property type="match status" value="1"/>
</dbReference>
<feature type="domain" description="GS catalytic" evidence="4">
    <location>
        <begin position="186"/>
        <end position="620"/>
    </location>
</feature>
<keyword evidence="7" id="KW-1185">Reference proteome</keyword>
<dbReference type="EMBL" id="PECK01000007">
    <property type="protein sequence ID" value="TDZ92908.1"/>
    <property type="molecule type" value="Genomic_DNA"/>
</dbReference>
<protein>
    <submittedName>
        <fullName evidence="5">Glutamine synthetase</fullName>
        <ecNumber evidence="5">6.3.1.2</ecNumber>
    </submittedName>
</protein>
<dbReference type="EMBL" id="PECM01000004">
    <property type="protein sequence ID" value="TEA07499.1"/>
    <property type="molecule type" value="Genomic_DNA"/>
</dbReference>
<dbReference type="Pfam" id="PF18318">
    <property type="entry name" value="Gln-synt_C-ter"/>
    <property type="match status" value="1"/>
</dbReference>
<reference evidence="7 8" key="1">
    <citation type="journal article" date="2019" name="Sci. Rep.">
        <title>Extended insight into the Mycobacterium chelonae-abscessus complex through whole genome sequencing of Mycobacterium salmoniphilum outbreak and Mycobacterium salmoniphilum-like strains.</title>
        <authorList>
            <person name="Behra P.R.K."/>
            <person name="Das S."/>
            <person name="Pettersson B.M.F."/>
            <person name="Shirreff L."/>
            <person name="DuCote T."/>
            <person name="Jacobsson K.G."/>
            <person name="Ennis D.G."/>
            <person name="Kirsebom L.A."/>
        </authorList>
    </citation>
    <scope>NUCLEOTIDE SEQUENCE [LARGE SCALE GENOMIC DNA]</scope>
    <source>
        <strain evidence="6 7">CCUG 60883</strain>
        <strain evidence="5 8">CCUG 60885</strain>
    </source>
</reference>
<feature type="domain" description="GS beta-grasp" evidence="3">
    <location>
        <begin position="88"/>
        <end position="181"/>
    </location>
</feature>
<dbReference type="AlphaFoldDB" id="A0A4R8SC79"/>
<dbReference type="OrthoDB" id="9807095at2"/>
<comment type="caution">
    <text evidence="5">The sequence shown here is derived from an EMBL/GenBank/DDBJ whole genome shotgun (WGS) entry which is preliminary data.</text>
</comment>
<gene>
    <name evidence="5" type="primary">glnA_3</name>
    <name evidence="6" type="ORF">CCUG60883_00562</name>
    <name evidence="5" type="ORF">CCUG60885_03412</name>
</gene>
<evidence type="ECO:0000313" key="8">
    <source>
        <dbReference type="Proteomes" id="UP000295685"/>
    </source>
</evidence>
<dbReference type="Pfam" id="PF12437">
    <property type="entry name" value="GSIII_N"/>
    <property type="match status" value="1"/>
</dbReference>
<organism evidence="5 8">
    <name type="scientific">Mycobacteroides salmoniphilum</name>
    <dbReference type="NCBI Taxonomy" id="404941"/>
    <lineage>
        <taxon>Bacteria</taxon>
        <taxon>Bacillati</taxon>
        <taxon>Actinomycetota</taxon>
        <taxon>Actinomycetes</taxon>
        <taxon>Mycobacteriales</taxon>
        <taxon>Mycobacteriaceae</taxon>
        <taxon>Mycobacteroides</taxon>
    </lineage>
</organism>
<sequence>MSGNAVRLQAINNVEAYVPPAISFVVGEEPGEVFGANVFTKAVMQQRLPKSVYKSVTATIEKGAKLDPAVADAVASAMKDWALEKGATHYAHVFYPLTGLTAEKHDSFLEPVSDGATLAEFAGKTLIQGEPDASSFPSGGLRNTFEARGYTGWDVTSPAYILENPNGNTLCIPTVFVSMTGEALDHKTPLLRSQQAMGEHAERILKLFGHSSFDHIVSFCGPEQEYFLVDRHFFLARPDLINAGRTLFGAKPPKGQEFDDHYFGAVPERVLGFMMDTERELFKLGIPAKTRHNEVAPGQFEIAPMFERANIASDHQQLLMTTFKTIAKKHGMECLFHEKPFAGVNGSGKHVNFSLGNAQLGSLLVPGDTPHENAQFLVFCAAVIRAVHKFGGLLRVSVASATNDHRLGANEAPPAIISIFLGDQLADVFEQIAKGAATSSKGKGSMIIGVDTLPVLPTDPGDRNRTSPFAFTGNRFEFRAPGSMQTVAAPMVTINTIMAESLDYIATVLEKEVADGTDFDKAVQQLLTDIITEHGAVVFNGDGYSEEWQTEAAVRGLPNLKTTLDALPELIKPDALELFDKYKVFNDREMHSRYEIGLEQYALTIHVEAKLSLELGSTVVLPAAVRYQTEIAQNVAALKAAGVEPSTTLLEDVSAPISDLVNALADLRKGVESDFATTALEEAEHAQSLLPAMDAVRAAADVLEGIVADDLWPLPTYQEMLYIL</sequence>